<dbReference type="GO" id="GO:0022857">
    <property type="term" value="F:transmembrane transporter activity"/>
    <property type="evidence" value="ECO:0007669"/>
    <property type="project" value="InterPro"/>
</dbReference>
<sequence>MQPTVTADSHPLAPTHVNVGPTPGAEISARMDRLPITRHLCVLVFLISLGGFFEVYDLIFTAYIAPGMAKSGLLQTTTHAFFGLSGIAGFIAATFAGLFVGTFGFGWIPDRYGRRPIFTISLLWYSIGSVIMAFQTTPEGVILWRFITGIGVGVEIITIDSYVTELVPRHMRGRAMAFNQLVMFAAAPVAAILSYWLVPTTVFGVDGWRVVVLAGAAGAVIVWLVRLALPESPRWLAMHGDVAKGEAVLRKIEAIVERRSGKPLPAPLPIIDLPVQRRASIAELWQPPYRSRLTMLIVFNFCQATGYYGFANWVPTLLIGQGITVTKSLLYSFVIAFAMPIGPLLAMLYADKIQRKYLIVGGALAVIVFGILFGQVKSASVLIILGILISLAGQTISVCYHAYQSELFPTAVRCRANGIAYSASRLGAMMSGFIIAFLLRDFGVPGVFTGITACMLTVVMAIGVFGPKTNGLSLEELNK</sequence>
<feature type="transmembrane region" description="Helical" evidence="8">
    <location>
        <begin position="293"/>
        <end position="310"/>
    </location>
</feature>
<dbReference type="PANTHER" id="PTHR23511">
    <property type="entry name" value="SYNAPTIC VESICLE GLYCOPROTEIN 2"/>
    <property type="match status" value="1"/>
</dbReference>
<reference evidence="10 11" key="1">
    <citation type="submission" date="2015-03" db="EMBL/GenBank/DDBJ databases">
        <title>Draft Genome Sequence of Burkholderia andropogonis type strain ICMP2807, isolated from Sorghum bicolor.</title>
        <authorList>
            <person name="Lopes-Santos L."/>
            <person name="Castro D.B."/>
            <person name="Ottoboni L.M."/>
            <person name="Park D."/>
            <person name="Weirc B.S."/>
            <person name="Destefano S.A."/>
        </authorList>
    </citation>
    <scope>NUCLEOTIDE SEQUENCE [LARGE SCALE GENOMIC DNA]</scope>
    <source>
        <strain evidence="10 11">ICMP2807</strain>
    </source>
</reference>
<feature type="domain" description="Major facilitator superfamily (MFS) profile" evidence="9">
    <location>
        <begin position="43"/>
        <end position="470"/>
    </location>
</feature>
<feature type="transmembrane region" description="Helical" evidence="8">
    <location>
        <begin position="80"/>
        <end position="105"/>
    </location>
</feature>
<evidence type="ECO:0000256" key="1">
    <source>
        <dbReference type="ARBA" id="ARBA00004141"/>
    </source>
</evidence>
<evidence type="ECO:0000256" key="5">
    <source>
        <dbReference type="ARBA" id="ARBA00022989"/>
    </source>
</evidence>
<evidence type="ECO:0000259" key="9">
    <source>
        <dbReference type="PROSITE" id="PS50850"/>
    </source>
</evidence>
<dbReference type="CDD" id="cd17316">
    <property type="entry name" value="MFS_SV2_like"/>
    <property type="match status" value="1"/>
</dbReference>
<dbReference type="EMBL" id="LAQU01000003">
    <property type="protein sequence ID" value="KKB64692.1"/>
    <property type="molecule type" value="Genomic_DNA"/>
</dbReference>
<dbReference type="InterPro" id="IPR005829">
    <property type="entry name" value="Sugar_transporter_CS"/>
</dbReference>
<comment type="subcellular location">
    <subcellularLocation>
        <location evidence="1">Membrane</location>
        <topology evidence="1">Multi-pass membrane protein</topology>
    </subcellularLocation>
</comment>
<keyword evidence="3" id="KW-0813">Transport</keyword>
<dbReference type="AlphaFoldDB" id="A0A0F5K577"/>
<comment type="caution">
    <text evidence="10">The sequence shown here is derived from an EMBL/GenBank/DDBJ whole genome shotgun (WGS) entry which is preliminary data.</text>
</comment>
<dbReference type="SUPFAM" id="SSF103473">
    <property type="entry name" value="MFS general substrate transporter"/>
    <property type="match status" value="1"/>
</dbReference>
<evidence type="ECO:0000256" key="8">
    <source>
        <dbReference type="SAM" id="Phobius"/>
    </source>
</evidence>
<proteinExistence type="inferred from homology"/>
<evidence type="ECO:0000313" key="11">
    <source>
        <dbReference type="Proteomes" id="UP000033618"/>
    </source>
</evidence>
<keyword evidence="5 8" id="KW-1133">Transmembrane helix</keyword>
<keyword evidence="6 8" id="KW-0472">Membrane</keyword>
<dbReference type="RefSeq" id="WP_046152272.1">
    <property type="nucleotide sequence ID" value="NZ_CADFGU010000005.1"/>
</dbReference>
<organism evidence="10 11">
    <name type="scientific">Robbsia andropogonis</name>
    <dbReference type="NCBI Taxonomy" id="28092"/>
    <lineage>
        <taxon>Bacteria</taxon>
        <taxon>Pseudomonadati</taxon>
        <taxon>Pseudomonadota</taxon>
        <taxon>Betaproteobacteria</taxon>
        <taxon>Burkholderiales</taxon>
        <taxon>Burkholderiaceae</taxon>
        <taxon>Robbsia</taxon>
    </lineage>
</organism>
<dbReference type="Pfam" id="PF00083">
    <property type="entry name" value="Sugar_tr"/>
    <property type="match status" value="1"/>
</dbReference>
<feature type="transmembrane region" description="Helical" evidence="8">
    <location>
        <begin position="175"/>
        <end position="198"/>
    </location>
</feature>
<feature type="transmembrane region" description="Helical" evidence="8">
    <location>
        <begin position="446"/>
        <end position="465"/>
    </location>
</feature>
<evidence type="ECO:0000256" key="6">
    <source>
        <dbReference type="ARBA" id="ARBA00023136"/>
    </source>
</evidence>
<evidence type="ECO:0000313" key="10">
    <source>
        <dbReference type="EMBL" id="KKB64692.1"/>
    </source>
</evidence>
<dbReference type="Gene3D" id="1.20.1250.20">
    <property type="entry name" value="MFS general substrate transporter like domains"/>
    <property type="match status" value="1"/>
</dbReference>
<keyword evidence="4 8" id="KW-0812">Transmembrane</keyword>
<accession>A0A0F5K577</accession>
<protein>
    <submittedName>
        <fullName evidence="10">MFS transporter</fullName>
    </submittedName>
</protein>
<dbReference type="PATRIC" id="fig|28092.6.peg.1106"/>
<comment type="similarity">
    <text evidence="2">Belongs to the major facilitator superfamily. Sugar transporter (TC 2.A.1.1) family.</text>
</comment>
<dbReference type="InterPro" id="IPR005828">
    <property type="entry name" value="MFS_sugar_transport-like"/>
</dbReference>
<feature type="transmembrane region" description="Helical" evidence="8">
    <location>
        <begin position="142"/>
        <end position="163"/>
    </location>
</feature>
<dbReference type="InterPro" id="IPR020846">
    <property type="entry name" value="MFS_dom"/>
</dbReference>
<evidence type="ECO:0000256" key="2">
    <source>
        <dbReference type="ARBA" id="ARBA00010992"/>
    </source>
</evidence>
<feature type="transmembrane region" description="Helical" evidence="8">
    <location>
        <begin position="117"/>
        <end position="136"/>
    </location>
</feature>
<dbReference type="PANTHER" id="PTHR23511:SF34">
    <property type="entry name" value="SYNAPTIC VESICLE GLYCOPROTEIN 2"/>
    <property type="match status" value="1"/>
</dbReference>
<evidence type="ECO:0000256" key="3">
    <source>
        <dbReference type="ARBA" id="ARBA00022448"/>
    </source>
</evidence>
<dbReference type="Proteomes" id="UP000033618">
    <property type="component" value="Unassembled WGS sequence"/>
</dbReference>
<evidence type="ECO:0000256" key="4">
    <source>
        <dbReference type="ARBA" id="ARBA00022692"/>
    </source>
</evidence>
<keyword evidence="11" id="KW-1185">Reference proteome</keyword>
<dbReference type="GO" id="GO:0016020">
    <property type="term" value="C:membrane"/>
    <property type="evidence" value="ECO:0007669"/>
    <property type="project" value="UniProtKB-SubCell"/>
</dbReference>
<evidence type="ECO:0000256" key="7">
    <source>
        <dbReference type="SAM" id="MobiDB-lite"/>
    </source>
</evidence>
<feature type="transmembrane region" description="Helical" evidence="8">
    <location>
        <begin position="210"/>
        <end position="229"/>
    </location>
</feature>
<name>A0A0F5K577_9BURK</name>
<gene>
    <name evidence="10" type="ORF">WM40_04670</name>
</gene>
<dbReference type="PROSITE" id="PS50850">
    <property type="entry name" value="MFS"/>
    <property type="match status" value="1"/>
</dbReference>
<dbReference type="STRING" id="28092.WM40_04670"/>
<feature type="transmembrane region" description="Helical" evidence="8">
    <location>
        <begin position="357"/>
        <end position="376"/>
    </location>
</feature>
<feature type="transmembrane region" description="Helical" evidence="8">
    <location>
        <begin position="423"/>
        <end position="440"/>
    </location>
</feature>
<feature type="region of interest" description="Disordered" evidence="7">
    <location>
        <begin position="1"/>
        <end position="20"/>
    </location>
</feature>
<dbReference type="PROSITE" id="PS00217">
    <property type="entry name" value="SUGAR_TRANSPORT_2"/>
    <property type="match status" value="1"/>
</dbReference>
<feature type="transmembrane region" description="Helical" evidence="8">
    <location>
        <begin position="382"/>
        <end position="403"/>
    </location>
</feature>
<feature type="transmembrane region" description="Helical" evidence="8">
    <location>
        <begin position="40"/>
        <end position="65"/>
    </location>
</feature>
<feature type="transmembrane region" description="Helical" evidence="8">
    <location>
        <begin position="330"/>
        <end position="350"/>
    </location>
</feature>
<dbReference type="InterPro" id="IPR036259">
    <property type="entry name" value="MFS_trans_sf"/>
</dbReference>
<dbReference type="OrthoDB" id="3252866at2"/>